<feature type="transmembrane region" description="Helical" evidence="2">
    <location>
        <begin position="88"/>
        <end position="109"/>
    </location>
</feature>
<evidence type="ECO:0000256" key="1">
    <source>
        <dbReference type="SAM" id="MobiDB-lite"/>
    </source>
</evidence>
<evidence type="ECO:0000256" key="2">
    <source>
        <dbReference type="SAM" id="Phobius"/>
    </source>
</evidence>
<dbReference type="EMBL" id="BMVC01000013">
    <property type="protein sequence ID" value="GHD06641.1"/>
    <property type="molecule type" value="Genomic_DNA"/>
</dbReference>
<sequence>MTARRGRGTWGGRLLLLTALLFGIVTMHTLGHPAQEHEDTASVTVSHQEAPAPPHAAHRKEAPASTLAPALASTLATTTEPPLHGMDPMSVCLAVLTVWNIALLCTLALSRRPQGWAEPVRDSGLLRSLWPHPPPLRVALARLSVLRI</sequence>
<reference evidence="3" key="2">
    <citation type="submission" date="2020-09" db="EMBL/GenBank/DDBJ databases">
        <authorList>
            <person name="Sun Q."/>
            <person name="Ohkuma M."/>
        </authorList>
    </citation>
    <scope>NUCLEOTIDE SEQUENCE</scope>
    <source>
        <strain evidence="3">JCM 4637</strain>
    </source>
</reference>
<dbReference type="RefSeq" id="WP_189821861.1">
    <property type="nucleotide sequence ID" value="NZ_BMVC01000013.1"/>
</dbReference>
<keyword evidence="2" id="KW-0812">Transmembrane</keyword>
<proteinExistence type="predicted"/>
<gene>
    <name evidence="3" type="ORF">GCM10010334_58330</name>
</gene>
<keyword evidence="2" id="KW-0472">Membrane</keyword>
<keyword evidence="2" id="KW-1133">Transmembrane helix</keyword>
<dbReference type="AlphaFoldDB" id="A0A918X2R8"/>
<protein>
    <submittedName>
        <fullName evidence="3">Uncharacterized protein</fullName>
    </submittedName>
</protein>
<evidence type="ECO:0000313" key="4">
    <source>
        <dbReference type="Proteomes" id="UP000638353"/>
    </source>
</evidence>
<accession>A0A918X2R8</accession>
<name>A0A918X2R8_9ACTN</name>
<dbReference type="Proteomes" id="UP000638353">
    <property type="component" value="Unassembled WGS sequence"/>
</dbReference>
<comment type="caution">
    <text evidence="3">The sequence shown here is derived from an EMBL/GenBank/DDBJ whole genome shotgun (WGS) entry which is preliminary data.</text>
</comment>
<reference evidence="3" key="1">
    <citation type="journal article" date="2014" name="Int. J. Syst. Evol. Microbiol.">
        <title>Complete genome sequence of Corynebacterium casei LMG S-19264T (=DSM 44701T), isolated from a smear-ripened cheese.</title>
        <authorList>
            <consortium name="US DOE Joint Genome Institute (JGI-PGF)"/>
            <person name="Walter F."/>
            <person name="Albersmeier A."/>
            <person name="Kalinowski J."/>
            <person name="Ruckert C."/>
        </authorList>
    </citation>
    <scope>NUCLEOTIDE SEQUENCE</scope>
    <source>
        <strain evidence="3">JCM 4637</strain>
    </source>
</reference>
<feature type="region of interest" description="Disordered" evidence="1">
    <location>
        <begin position="35"/>
        <end position="64"/>
    </location>
</feature>
<evidence type="ECO:0000313" key="3">
    <source>
        <dbReference type="EMBL" id="GHD06641.1"/>
    </source>
</evidence>
<organism evidence="3 4">
    <name type="scientific">Streptomyces finlayi</name>
    <dbReference type="NCBI Taxonomy" id="67296"/>
    <lineage>
        <taxon>Bacteria</taxon>
        <taxon>Bacillati</taxon>
        <taxon>Actinomycetota</taxon>
        <taxon>Actinomycetes</taxon>
        <taxon>Kitasatosporales</taxon>
        <taxon>Streptomycetaceae</taxon>
        <taxon>Streptomyces</taxon>
    </lineage>
</organism>